<feature type="transmembrane region" description="Helical" evidence="1">
    <location>
        <begin position="12"/>
        <end position="34"/>
    </location>
</feature>
<evidence type="ECO:0000313" key="3">
    <source>
        <dbReference type="Proteomes" id="UP000658733"/>
    </source>
</evidence>
<name>A0A843AAV0_METAZ</name>
<proteinExistence type="predicted"/>
<keyword evidence="1" id="KW-1133">Transmembrane helix</keyword>
<dbReference type="RefSeq" id="WP_042703631.1">
    <property type="nucleotide sequence ID" value="NZ_JADIIN010000003.1"/>
</dbReference>
<accession>A0A843AAV0</accession>
<evidence type="ECO:0000256" key="1">
    <source>
        <dbReference type="SAM" id="Phobius"/>
    </source>
</evidence>
<comment type="caution">
    <text evidence="2">The sequence shown here is derived from an EMBL/GenBank/DDBJ whole genome shotgun (WGS) entry which is preliminary data.</text>
</comment>
<organism evidence="2 3">
    <name type="scientific">Methanobrevibacter arboriphilus</name>
    <dbReference type="NCBI Taxonomy" id="39441"/>
    <lineage>
        <taxon>Archaea</taxon>
        <taxon>Methanobacteriati</taxon>
        <taxon>Methanobacteriota</taxon>
        <taxon>Methanomada group</taxon>
        <taxon>Methanobacteria</taxon>
        <taxon>Methanobacteriales</taxon>
        <taxon>Methanobacteriaceae</taxon>
        <taxon>Methanobrevibacter</taxon>
    </lineage>
</organism>
<sequence>MGFDEWSTGKKVAVILIIVIAIFCVVGAITFVFVANQVTNEIGNANITIGGNNSTTSTISIPPGEYNINIETENSWTSYITTDGRYSQNSGSGSQEINLGTINNYASITINQQGSGTTHVIVTDKDGKTITEGRTSTDYGSVYMLLRVK</sequence>
<keyword evidence="1" id="KW-0472">Membrane</keyword>
<gene>
    <name evidence="2" type="ORF">ISP01_00145</name>
</gene>
<dbReference type="AlphaFoldDB" id="A0A843AAV0"/>
<protein>
    <submittedName>
        <fullName evidence="2">Uncharacterized protein</fullName>
    </submittedName>
</protein>
<reference evidence="2" key="1">
    <citation type="submission" date="2020-10" db="EMBL/GenBank/DDBJ databases">
        <title>Dehalococcoides mccartyi of a TCE/Cr reducing biochatode.</title>
        <authorList>
            <person name="Matturro B."/>
        </authorList>
    </citation>
    <scope>NUCLEOTIDE SEQUENCE</scope>
    <source>
        <strain evidence="2">Bin4</strain>
    </source>
</reference>
<evidence type="ECO:0000313" key="2">
    <source>
        <dbReference type="EMBL" id="MBF4467794.1"/>
    </source>
</evidence>
<keyword evidence="1" id="KW-0812">Transmembrane</keyword>
<dbReference type="EMBL" id="JADIIN010000003">
    <property type="protein sequence ID" value="MBF4467794.1"/>
    <property type="molecule type" value="Genomic_DNA"/>
</dbReference>
<dbReference type="Proteomes" id="UP000658733">
    <property type="component" value="Unassembled WGS sequence"/>
</dbReference>